<comment type="caution">
    <text evidence="11">The sequence shown here is derived from an EMBL/GenBank/DDBJ whole genome shotgun (WGS) entry which is preliminary data.</text>
</comment>
<dbReference type="EMBL" id="JBHTKJ010000034">
    <property type="protein sequence ID" value="MFD1039274.1"/>
    <property type="molecule type" value="Genomic_DNA"/>
</dbReference>
<evidence type="ECO:0000256" key="3">
    <source>
        <dbReference type="ARBA" id="ARBA00023136"/>
    </source>
</evidence>
<dbReference type="Gene3D" id="1.10.287.950">
    <property type="entry name" value="Methyl-accepting chemotaxis protein"/>
    <property type="match status" value="1"/>
</dbReference>
<dbReference type="PANTHER" id="PTHR32089:SF112">
    <property type="entry name" value="LYSOZYME-LIKE PROTEIN-RELATED"/>
    <property type="match status" value="1"/>
</dbReference>
<accession>A0ABW3LP61</accession>
<evidence type="ECO:0000256" key="2">
    <source>
        <dbReference type="ARBA" id="ARBA00022475"/>
    </source>
</evidence>
<dbReference type="InterPro" id="IPR003660">
    <property type="entry name" value="HAMP_dom"/>
</dbReference>
<dbReference type="Pfam" id="PF00672">
    <property type="entry name" value="HAMP"/>
    <property type="match status" value="1"/>
</dbReference>
<reference evidence="12" key="1">
    <citation type="journal article" date="2019" name="Int. J. Syst. Evol. Microbiol.">
        <title>The Global Catalogue of Microorganisms (GCM) 10K type strain sequencing project: providing services to taxonomists for standard genome sequencing and annotation.</title>
        <authorList>
            <consortium name="The Broad Institute Genomics Platform"/>
            <consortium name="The Broad Institute Genome Sequencing Center for Infectious Disease"/>
            <person name="Wu L."/>
            <person name="Ma J."/>
        </authorList>
    </citation>
    <scope>NUCLEOTIDE SEQUENCE [LARGE SCALE GENOMIC DNA]</scope>
    <source>
        <strain evidence="12">CCUG 56754</strain>
    </source>
</reference>
<dbReference type="RefSeq" id="WP_390362935.1">
    <property type="nucleotide sequence ID" value="NZ_JBHTKJ010000034.1"/>
</dbReference>
<evidence type="ECO:0000259" key="9">
    <source>
        <dbReference type="PROSITE" id="PS50111"/>
    </source>
</evidence>
<dbReference type="Pfam" id="PF00015">
    <property type="entry name" value="MCPsignal"/>
    <property type="match status" value="1"/>
</dbReference>
<comment type="subcellular location">
    <subcellularLocation>
        <location evidence="1">Cell membrane</location>
    </subcellularLocation>
</comment>
<feature type="transmembrane region" description="Helical" evidence="8">
    <location>
        <begin position="35"/>
        <end position="56"/>
    </location>
</feature>
<organism evidence="11 12">
    <name type="scientific">Virgibacillus byunsanensis</name>
    <dbReference type="NCBI Taxonomy" id="570945"/>
    <lineage>
        <taxon>Bacteria</taxon>
        <taxon>Bacillati</taxon>
        <taxon>Bacillota</taxon>
        <taxon>Bacilli</taxon>
        <taxon>Bacillales</taxon>
        <taxon>Bacillaceae</taxon>
        <taxon>Virgibacillus</taxon>
    </lineage>
</organism>
<feature type="transmembrane region" description="Helical" evidence="8">
    <location>
        <begin position="195"/>
        <end position="218"/>
    </location>
</feature>
<sequence>MEKNSETLEGKLNSSHKVKKLYKNVMKKFSLQNRLLALFISLLIISILAVGIGSYVKAKDMMMSSIDNRLVREAELMGHIADNLKFTYVSDDEYFEQQLNANIRSQRENLQDDGISSEYFYITNDEITPFKVSNESIPSIPESIVGTITETKNGIIHETINKEEFTLSFQEMDEISGTYVLLVPTESYMGQVKEVALFTIAIISASIIISIIVLILFVRSLTKPLTVLRQKMKEVRKGNLNHSAPIMTTLPEITSLDKSYHAMIGHMRSVLNELRETTINLEQTGGELQGSSDETLSTSRQLIESIHVVKQGAEQTASSSENSAESFKSMKQKTEKMIKNMDIVFSSSVDMNHSAKRGDKQMTELITTVSTFEKDFEHLTTTINEVQHYSFSITKLVGLIQGIAEQTKLLSLNATIEAARAGESGKGFAVVANEVGKLAEQSSSAAEQIVQSISNMETITTNATQEFGQMLEKTKTTLKTSIDSKFSIDKLMQEISEVSDKLQGLQVELKDLESILPELEQTAVSFSSVSQETLASAEQMLLSSEDQIQQVENTHEIGLKLTDISNSLSKNTRRFKIN</sequence>
<dbReference type="SUPFAM" id="SSF58104">
    <property type="entry name" value="Methyl-accepting chemotaxis protein (MCP) signaling domain"/>
    <property type="match status" value="1"/>
</dbReference>
<feature type="coiled-coil region" evidence="7">
    <location>
        <begin position="488"/>
        <end position="554"/>
    </location>
</feature>
<evidence type="ECO:0000313" key="12">
    <source>
        <dbReference type="Proteomes" id="UP001597040"/>
    </source>
</evidence>
<proteinExistence type="inferred from homology"/>
<evidence type="ECO:0000256" key="6">
    <source>
        <dbReference type="PROSITE-ProRule" id="PRU00284"/>
    </source>
</evidence>
<feature type="domain" description="HAMP" evidence="10">
    <location>
        <begin position="219"/>
        <end position="272"/>
    </location>
</feature>
<protein>
    <submittedName>
        <fullName evidence="11">Methyl-accepting chemotaxis protein</fullName>
    </submittedName>
</protein>
<dbReference type="InterPro" id="IPR004089">
    <property type="entry name" value="MCPsignal_dom"/>
</dbReference>
<evidence type="ECO:0000256" key="7">
    <source>
        <dbReference type="SAM" id="Coils"/>
    </source>
</evidence>
<keyword evidence="8" id="KW-0812">Transmembrane</keyword>
<dbReference type="SMART" id="SM00283">
    <property type="entry name" value="MA"/>
    <property type="match status" value="1"/>
</dbReference>
<dbReference type="SUPFAM" id="SSF158472">
    <property type="entry name" value="HAMP domain-like"/>
    <property type="match status" value="1"/>
</dbReference>
<keyword evidence="8" id="KW-1133">Transmembrane helix</keyword>
<name>A0ABW3LP61_9BACI</name>
<comment type="similarity">
    <text evidence="5">Belongs to the methyl-accepting chemotaxis (MCP) protein family.</text>
</comment>
<evidence type="ECO:0000256" key="4">
    <source>
        <dbReference type="ARBA" id="ARBA00023224"/>
    </source>
</evidence>
<keyword evidence="2" id="KW-1003">Cell membrane</keyword>
<evidence type="ECO:0000256" key="5">
    <source>
        <dbReference type="ARBA" id="ARBA00029447"/>
    </source>
</evidence>
<feature type="domain" description="Methyl-accepting transducer" evidence="9">
    <location>
        <begin position="291"/>
        <end position="541"/>
    </location>
</feature>
<keyword evidence="12" id="KW-1185">Reference proteome</keyword>
<evidence type="ECO:0000313" key="11">
    <source>
        <dbReference type="EMBL" id="MFD1039274.1"/>
    </source>
</evidence>
<keyword evidence="7" id="KW-0175">Coiled coil</keyword>
<dbReference type="PANTHER" id="PTHR32089">
    <property type="entry name" value="METHYL-ACCEPTING CHEMOTAXIS PROTEIN MCPB"/>
    <property type="match status" value="1"/>
</dbReference>
<dbReference type="PROSITE" id="PS50885">
    <property type="entry name" value="HAMP"/>
    <property type="match status" value="1"/>
</dbReference>
<evidence type="ECO:0000259" key="10">
    <source>
        <dbReference type="PROSITE" id="PS50885"/>
    </source>
</evidence>
<dbReference type="Proteomes" id="UP001597040">
    <property type="component" value="Unassembled WGS sequence"/>
</dbReference>
<dbReference type="Gene3D" id="6.10.340.10">
    <property type="match status" value="1"/>
</dbReference>
<gene>
    <name evidence="11" type="ORF">ACFQ3N_12850</name>
</gene>
<keyword evidence="3 8" id="KW-0472">Membrane</keyword>
<dbReference type="PROSITE" id="PS50111">
    <property type="entry name" value="CHEMOTAXIS_TRANSDUC_2"/>
    <property type="match status" value="1"/>
</dbReference>
<keyword evidence="4 6" id="KW-0807">Transducer</keyword>
<evidence type="ECO:0000256" key="1">
    <source>
        <dbReference type="ARBA" id="ARBA00004236"/>
    </source>
</evidence>
<evidence type="ECO:0000256" key="8">
    <source>
        <dbReference type="SAM" id="Phobius"/>
    </source>
</evidence>